<proteinExistence type="predicted"/>
<evidence type="ECO:0000313" key="3">
    <source>
        <dbReference type="Proteomes" id="UP001168528"/>
    </source>
</evidence>
<dbReference type="EMBL" id="JAUKPO010000003">
    <property type="protein sequence ID" value="MDO1446053.1"/>
    <property type="molecule type" value="Genomic_DNA"/>
</dbReference>
<evidence type="ECO:0000259" key="1">
    <source>
        <dbReference type="Pfam" id="PF12867"/>
    </source>
</evidence>
<feature type="domain" description="DinB-like" evidence="1">
    <location>
        <begin position="25"/>
        <end position="176"/>
    </location>
</feature>
<accession>A0ABT8R4A0</accession>
<dbReference type="Pfam" id="PF12867">
    <property type="entry name" value="DinB_2"/>
    <property type="match status" value="1"/>
</dbReference>
<dbReference type="RefSeq" id="WP_302036856.1">
    <property type="nucleotide sequence ID" value="NZ_JAUKPO010000003.1"/>
</dbReference>
<dbReference type="InterPro" id="IPR034660">
    <property type="entry name" value="DinB/YfiT-like"/>
</dbReference>
<comment type="caution">
    <text evidence="2">The sequence shown here is derived from an EMBL/GenBank/DDBJ whole genome shotgun (WGS) entry which is preliminary data.</text>
</comment>
<dbReference type="InterPro" id="IPR024775">
    <property type="entry name" value="DinB-like"/>
</dbReference>
<name>A0ABT8R4A0_9BACT</name>
<evidence type="ECO:0000313" key="2">
    <source>
        <dbReference type="EMBL" id="MDO1446053.1"/>
    </source>
</evidence>
<keyword evidence="3" id="KW-1185">Reference proteome</keyword>
<dbReference type="Gene3D" id="1.20.120.450">
    <property type="entry name" value="dinb family like domain"/>
    <property type="match status" value="1"/>
</dbReference>
<organism evidence="2 3">
    <name type="scientific">Rhodocytophaga aerolata</name>
    <dbReference type="NCBI Taxonomy" id="455078"/>
    <lineage>
        <taxon>Bacteria</taxon>
        <taxon>Pseudomonadati</taxon>
        <taxon>Bacteroidota</taxon>
        <taxon>Cytophagia</taxon>
        <taxon>Cytophagales</taxon>
        <taxon>Rhodocytophagaceae</taxon>
        <taxon>Rhodocytophaga</taxon>
    </lineage>
</organism>
<protein>
    <submittedName>
        <fullName evidence="2">DinB family protein</fullName>
    </submittedName>
</protein>
<dbReference type="Proteomes" id="UP001168528">
    <property type="component" value="Unassembled WGS sequence"/>
</dbReference>
<reference evidence="2" key="1">
    <citation type="submission" date="2023-07" db="EMBL/GenBank/DDBJ databases">
        <title>The genome sequence of Rhodocytophaga aerolata KACC 12507.</title>
        <authorList>
            <person name="Zhang X."/>
        </authorList>
    </citation>
    <scope>NUCLEOTIDE SEQUENCE</scope>
    <source>
        <strain evidence="2">KACC 12507</strain>
    </source>
</reference>
<sequence>MIDQIISKIETDLIETFAAIDRWFDVPDTLGNFTPSNSGWTIHQILEHVSLTNHFLLILIEKGKRKALQMVDEAKLQEALATYAFESDQLTQIGMHQSFIWIRPEHMEPRGEKPMEEIRQLLKEQLAQCLAVLEALPNGEGVLYKTTMSVNNLGKIDVYQYIYFLARHARRHLEQMQKVATEYTQVTNKQ</sequence>
<dbReference type="SUPFAM" id="SSF109854">
    <property type="entry name" value="DinB/YfiT-like putative metalloenzymes"/>
    <property type="match status" value="1"/>
</dbReference>
<gene>
    <name evidence="2" type="ORF">Q0590_07315</name>
</gene>